<sequence length="316" mass="36317">MDPPYITPFKLDANLRAHKDQAPIFHQGEVIENVQRVSEIRSTIDDSELSKNIDKLIKTISDYINEDFNTKAGTKDEPLFCLPDFSRSILEKSQLARDLTDLLIQCRNNRDSAIPRESFYSAQEKRVSKNVSQSRSWKELLSALFDPQAEGIYLSSSEIAVLLSTILHYCATSGTQDIKDVLYRKQIEYINTAQKISKVKTLLRKGEDEREFLFESNAKLAETIKTLKKQEALLERQVEDSMVENYSNEEHFNQLSQELKEAKDTLKELLRGNRTSSVVLPESLHNRSSGSNIKTRRFDIDSEERDSSNPFEEETL</sequence>
<evidence type="ECO:0000256" key="1">
    <source>
        <dbReference type="SAM" id="Coils"/>
    </source>
</evidence>
<dbReference type="Proteomes" id="UP001162131">
    <property type="component" value="Unassembled WGS sequence"/>
</dbReference>
<name>A0AAU9J661_9CILI</name>
<proteinExistence type="predicted"/>
<dbReference type="EMBL" id="CAJZBQ010000032">
    <property type="protein sequence ID" value="CAG9322431.1"/>
    <property type="molecule type" value="Genomic_DNA"/>
</dbReference>
<feature type="region of interest" description="Disordered" evidence="2">
    <location>
        <begin position="280"/>
        <end position="316"/>
    </location>
</feature>
<dbReference type="AlphaFoldDB" id="A0AAU9J661"/>
<evidence type="ECO:0000313" key="4">
    <source>
        <dbReference type="Proteomes" id="UP001162131"/>
    </source>
</evidence>
<gene>
    <name evidence="3" type="ORF">BSTOLATCC_MIC31564</name>
</gene>
<keyword evidence="4" id="KW-1185">Reference proteome</keyword>
<evidence type="ECO:0000256" key="2">
    <source>
        <dbReference type="SAM" id="MobiDB-lite"/>
    </source>
</evidence>
<keyword evidence="1" id="KW-0175">Coiled coil</keyword>
<evidence type="ECO:0000313" key="3">
    <source>
        <dbReference type="EMBL" id="CAG9322431.1"/>
    </source>
</evidence>
<organism evidence="3 4">
    <name type="scientific">Blepharisma stoltei</name>
    <dbReference type="NCBI Taxonomy" id="1481888"/>
    <lineage>
        <taxon>Eukaryota</taxon>
        <taxon>Sar</taxon>
        <taxon>Alveolata</taxon>
        <taxon>Ciliophora</taxon>
        <taxon>Postciliodesmatophora</taxon>
        <taxon>Heterotrichea</taxon>
        <taxon>Heterotrichida</taxon>
        <taxon>Blepharismidae</taxon>
        <taxon>Blepharisma</taxon>
    </lineage>
</organism>
<comment type="caution">
    <text evidence="3">The sequence shown here is derived from an EMBL/GenBank/DDBJ whole genome shotgun (WGS) entry which is preliminary data.</text>
</comment>
<reference evidence="3" key="1">
    <citation type="submission" date="2021-09" db="EMBL/GenBank/DDBJ databases">
        <authorList>
            <consortium name="AG Swart"/>
            <person name="Singh M."/>
            <person name="Singh A."/>
            <person name="Seah K."/>
            <person name="Emmerich C."/>
        </authorList>
    </citation>
    <scope>NUCLEOTIDE SEQUENCE</scope>
    <source>
        <strain evidence="3">ATCC30299</strain>
    </source>
</reference>
<accession>A0AAU9J661</accession>
<protein>
    <submittedName>
        <fullName evidence="3">Uncharacterized protein</fullName>
    </submittedName>
</protein>
<feature type="coiled-coil region" evidence="1">
    <location>
        <begin position="217"/>
        <end position="272"/>
    </location>
</feature>